<sequence>MSALRQVPFVVSTDGAPDTDMLVVDELAVGALGGVVHELELVSHAIGRQATASGQRT</sequence>
<dbReference type="Proteomes" id="UP000003947">
    <property type="component" value="Unassembled WGS sequence"/>
</dbReference>
<organism evidence="1 2">
    <name type="scientific">Microvirga lotononidis</name>
    <dbReference type="NCBI Taxonomy" id="864069"/>
    <lineage>
        <taxon>Bacteria</taxon>
        <taxon>Pseudomonadati</taxon>
        <taxon>Pseudomonadota</taxon>
        <taxon>Alphaproteobacteria</taxon>
        <taxon>Hyphomicrobiales</taxon>
        <taxon>Methylobacteriaceae</taxon>
        <taxon>Microvirga</taxon>
    </lineage>
</organism>
<dbReference type="EMBL" id="JH660633">
    <property type="protein sequence ID" value="EIM31075.1"/>
    <property type="molecule type" value="Genomic_DNA"/>
</dbReference>
<keyword evidence="2" id="KW-1185">Reference proteome</keyword>
<accession>I4Z4D3</accession>
<proteinExistence type="predicted"/>
<gene>
    <name evidence="1" type="ORF">MicloDRAFT_00000620</name>
</gene>
<name>I4Z4D3_9HYPH</name>
<reference evidence="1 2" key="1">
    <citation type="submission" date="2012-02" db="EMBL/GenBank/DDBJ databases">
        <title>Improved High-Quality Draft sequence of Microvirga sp. WSM3557.</title>
        <authorList>
            <consortium name="US DOE Joint Genome Institute"/>
            <person name="Lucas S."/>
            <person name="Han J."/>
            <person name="Lapidus A."/>
            <person name="Cheng J.-F."/>
            <person name="Goodwin L."/>
            <person name="Pitluck S."/>
            <person name="Peters L."/>
            <person name="Zhang X."/>
            <person name="Detter J.C."/>
            <person name="Han C."/>
            <person name="Tapia R."/>
            <person name="Land M."/>
            <person name="Hauser L."/>
            <person name="Kyrpides N."/>
            <person name="Ivanova N."/>
            <person name="Pagani I."/>
            <person name="Brau L."/>
            <person name="Yates R."/>
            <person name="O'Hara G."/>
            <person name="Rui T."/>
            <person name="Howieson J."/>
            <person name="Reeve W."/>
            <person name="Woyke T."/>
        </authorList>
    </citation>
    <scope>NUCLEOTIDE SEQUENCE [LARGE SCALE GENOMIC DNA]</scope>
    <source>
        <strain evidence="1 2">WSM3557</strain>
    </source>
</reference>
<dbReference type="AlphaFoldDB" id="I4Z4D3"/>
<dbReference type="STRING" id="864069.MicloDRAFT_00000620"/>
<dbReference type="PATRIC" id="fig|864069.3.peg.67"/>
<evidence type="ECO:0000313" key="2">
    <source>
        <dbReference type="Proteomes" id="UP000003947"/>
    </source>
</evidence>
<protein>
    <submittedName>
        <fullName evidence="1">Uncharacterized protein</fullName>
    </submittedName>
</protein>
<evidence type="ECO:0000313" key="1">
    <source>
        <dbReference type="EMBL" id="EIM31075.1"/>
    </source>
</evidence>
<dbReference type="HOGENOM" id="CLU_2991697_0_0_5"/>